<gene>
    <name evidence="1" type="ORF">CBM15_02720</name>
</gene>
<protein>
    <submittedName>
        <fullName evidence="1">Uncharacterized protein</fullName>
    </submittedName>
</protein>
<dbReference type="Proteomes" id="UP000196594">
    <property type="component" value="Unassembled WGS sequence"/>
</dbReference>
<evidence type="ECO:0000313" key="2">
    <source>
        <dbReference type="Proteomes" id="UP000196594"/>
    </source>
</evidence>
<reference evidence="1 2" key="1">
    <citation type="journal article" date="2017" name="Int. J. Syst. Evol. Microbiol.">
        <title>Solibacillus kalamii sp. nov., isolated from a high-efficiency particulate arrestance filter system used in the International Space Station.</title>
        <authorList>
            <person name="Checinska Sielaff A."/>
            <person name="Kumar R.M."/>
            <person name="Pal D."/>
            <person name="Mayilraj S."/>
            <person name="Venkateswaran K."/>
        </authorList>
    </citation>
    <scope>NUCLEOTIDE SEQUENCE [LARGE SCALE GENOMIC DNA]</scope>
    <source>
        <strain evidence="1 2">ISSFR-015</strain>
    </source>
</reference>
<dbReference type="EMBL" id="NHNT01000001">
    <property type="protein sequence ID" value="OUZ40804.1"/>
    <property type="molecule type" value="Genomic_DNA"/>
</dbReference>
<comment type="caution">
    <text evidence="1">The sequence shown here is derived from an EMBL/GenBank/DDBJ whole genome shotgun (WGS) entry which is preliminary data.</text>
</comment>
<dbReference type="RefSeq" id="WP_087615640.1">
    <property type="nucleotide sequence ID" value="NZ_JAFBEY010000002.1"/>
</dbReference>
<organism evidence="1 2">
    <name type="scientific">Solibacillus kalamii</name>
    <dbReference type="NCBI Taxonomy" id="1748298"/>
    <lineage>
        <taxon>Bacteria</taxon>
        <taxon>Bacillati</taxon>
        <taxon>Bacillota</taxon>
        <taxon>Bacilli</taxon>
        <taxon>Bacillales</taxon>
        <taxon>Caryophanaceae</taxon>
        <taxon>Solibacillus</taxon>
    </lineage>
</organism>
<name>A0ABX3ZM73_9BACL</name>
<sequence>MHFFSQLKVNGCLLEVQGYFQSKMNVLVIQCKEVLPLFRNWKYEEVLVEEFALIDNDQTIYSDSSPLVIAEVCNNQIKLLHI</sequence>
<accession>A0ABX3ZM73</accession>
<evidence type="ECO:0000313" key="1">
    <source>
        <dbReference type="EMBL" id="OUZ40804.1"/>
    </source>
</evidence>
<proteinExistence type="predicted"/>
<keyword evidence="2" id="KW-1185">Reference proteome</keyword>